<accession>A0A919UIS8</accession>
<evidence type="ECO:0000259" key="2">
    <source>
        <dbReference type="PROSITE" id="PS51272"/>
    </source>
</evidence>
<comment type="caution">
    <text evidence="3">The sequence shown here is derived from an EMBL/GenBank/DDBJ whole genome shotgun (WGS) entry which is preliminary data.</text>
</comment>
<evidence type="ECO:0000313" key="4">
    <source>
        <dbReference type="Proteomes" id="UP000652354"/>
    </source>
</evidence>
<dbReference type="PANTHER" id="PTHR43308">
    <property type="entry name" value="OUTER MEMBRANE PROTEIN ALPHA-RELATED"/>
    <property type="match status" value="1"/>
</dbReference>
<dbReference type="RefSeq" id="WP_203653101.1">
    <property type="nucleotide sequence ID" value="NZ_BONR01000001.1"/>
</dbReference>
<dbReference type="InterPro" id="IPR006311">
    <property type="entry name" value="TAT_signal"/>
</dbReference>
<feature type="domain" description="SLH" evidence="2">
    <location>
        <begin position="226"/>
        <end position="288"/>
    </location>
</feature>
<dbReference type="Proteomes" id="UP000652354">
    <property type="component" value="Unassembled WGS sequence"/>
</dbReference>
<reference evidence="3" key="1">
    <citation type="submission" date="2021-01" db="EMBL/GenBank/DDBJ databases">
        <title>Whole genome shotgun sequence of Demequina activiva NBRC 110675.</title>
        <authorList>
            <person name="Komaki H."/>
            <person name="Tamura T."/>
        </authorList>
    </citation>
    <scope>NUCLEOTIDE SEQUENCE</scope>
    <source>
        <strain evidence="3">NBRC 110675</strain>
    </source>
</reference>
<sequence>MTDRRERRTRVRAAAAAALVTMMVTVLGVAPATAASGVSAQTVLDTLAVASESSTSPDDDAFLRWDEPDGTGCTVLDDVLVAESTTATDGGCPVTSGSWTSPWDGEVRTAAADMSVVHLVPIDEAWKSGADTWSALLRERYAMETEWDPTLVAVTTEAADARAGADPGTWMPEGDAASCAYVGDWLTVKLRWDLAVDPLEHAAIQNMLSGPCDGLTLEEPPNAPGPGYWFRDVDYYHPYTTHISWMATAGISQGYGASGWYAPRNDVNRGQMATFLYKVAGAPEYDAPAASAFDDVPTSHVFYPHISWLADEGITQGYGNGDFGPSDEVTRGQMAAFLYKLAGAPAHTPPAVSPFPDVPTSHTFYQHISWLAGTGITSGHADGDFKPNGLVTRGQMAVFLFKFSATVAS</sequence>
<name>A0A919UIS8_9MICO</name>
<evidence type="ECO:0000256" key="1">
    <source>
        <dbReference type="SAM" id="SignalP"/>
    </source>
</evidence>
<keyword evidence="4" id="KW-1185">Reference proteome</keyword>
<dbReference type="Pfam" id="PF00395">
    <property type="entry name" value="SLH"/>
    <property type="match status" value="3"/>
</dbReference>
<gene>
    <name evidence="3" type="ORF">Dac01nite_04180</name>
</gene>
<dbReference type="EMBL" id="BONR01000001">
    <property type="protein sequence ID" value="GIG53666.1"/>
    <property type="molecule type" value="Genomic_DNA"/>
</dbReference>
<keyword evidence="1" id="KW-0732">Signal</keyword>
<proteinExistence type="predicted"/>
<feature type="domain" description="SLH" evidence="2">
    <location>
        <begin position="289"/>
        <end position="352"/>
    </location>
</feature>
<feature type="chain" id="PRO_5036928654" description="SLH domain-containing protein" evidence="1">
    <location>
        <begin position="35"/>
        <end position="409"/>
    </location>
</feature>
<dbReference type="InterPro" id="IPR051465">
    <property type="entry name" value="Cell_Envelope_Struct_Comp"/>
</dbReference>
<evidence type="ECO:0000313" key="3">
    <source>
        <dbReference type="EMBL" id="GIG53666.1"/>
    </source>
</evidence>
<dbReference type="PROSITE" id="PS51272">
    <property type="entry name" value="SLH"/>
    <property type="match status" value="3"/>
</dbReference>
<dbReference type="AlphaFoldDB" id="A0A919UIS8"/>
<feature type="domain" description="SLH" evidence="2">
    <location>
        <begin position="354"/>
        <end position="409"/>
    </location>
</feature>
<protein>
    <recommendedName>
        <fullName evidence="2">SLH domain-containing protein</fullName>
    </recommendedName>
</protein>
<dbReference type="PROSITE" id="PS51318">
    <property type="entry name" value="TAT"/>
    <property type="match status" value="1"/>
</dbReference>
<dbReference type="InterPro" id="IPR001119">
    <property type="entry name" value="SLH_dom"/>
</dbReference>
<organism evidence="3 4">
    <name type="scientific">Demequina activiva</name>
    <dbReference type="NCBI Taxonomy" id="1582364"/>
    <lineage>
        <taxon>Bacteria</taxon>
        <taxon>Bacillati</taxon>
        <taxon>Actinomycetota</taxon>
        <taxon>Actinomycetes</taxon>
        <taxon>Micrococcales</taxon>
        <taxon>Demequinaceae</taxon>
        <taxon>Demequina</taxon>
    </lineage>
</organism>
<feature type="signal peptide" evidence="1">
    <location>
        <begin position="1"/>
        <end position="34"/>
    </location>
</feature>